<dbReference type="RefSeq" id="WP_007060713.1">
    <property type="nucleotide sequence ID" value="NZ_ACVI01000024.1"/>
</dbReference>
<gene>
    <name evidence="2" type="ORF">CcarbDRAFT_1828</name>
</gene>
<organism evidence="2 3">
    <name type="scientific">Clostridium carboxidivorans P7</name>
    <dbReference type="NCBI Taxonomy" id="536227"/>
    <lineage>
        <taxon>Bacteria</taxon>
        <taxon>Bacillati</taxon>
        <taxon>Bacillota</taxon>
        <taxon>Clostridia</taxon>
        <taxon>Eubacteriales</taxon>
        <taxon>Clostridiaceae</taxon>
        <taxon>Clostridium</taxon>
    </lineage>
</organism>
<dbReference type="PATRIC" id="fig|536227.13.peg.2616"/>
<accession>C6PSR1</accession>
<evidence type="ECO:0000256" key="1">
    <source>
        <dbReference type="SAM" id="Phobius"/>
    </source>
</evidence>
<comment type="caution">
    <text evidence="2">The sequence shown here is derived from an EMBL/GenBank/DDBJ whole genome shotgun (WGS) entry which is preliminary data.</text>
</comment>
<protein>
    <submittedName>
        <fullName evidence="2">Uncharacterized protein</fullName>
    </submittedName>
</protein>
<dbReference type="OrthoDB" id="6649701at2"/>
<reference evidence="2 3" key="1">
    <citation type="submission" date="2009-06" db="EMBL/GenBank/DDBJ databases">
        <title>The draft genome of Clostridium carboxidivorans P7.</title>
        <authorList>
            <consortium name="US DOE Joint Genome Institute (JGI-PGF)"/>
            <person name="Lucas S."/>
            <person name="Copeland A."/>
            <person name="Lapidus A."/>
            <person name="Glavina del Rio T."/>
            <person name="Tice H."/>
            <person name="Bruce D."/>
            <person name="Goodwin L."/>
            <person name="Pitluck S."/>
            <person name="Larimer F."/>
            <person name="Land M.L."/>
            <person name="Hauser L."/>
            <person name="Hemme C.L."/>
        </authorList>
    </citation>
    <scope>NUCLEOTIDE SEQUENCE [LARGE SCALE GENOMIC DNA]</scope>
    <source>
        <strain evidence="2 3">P7</strain>
    </source>
</reference>
<sequence>MAEKPKSFEEFYFCVKDDVLILILQMIMQIHIKTIVLTIMIILLKKYVDPLSYNDMQDKLNSIMNMLCRKHNKKAVRAKNSNSSIKSKNTLLIHETTLIF</sequence>
<keyword evidence="3" id="KW-1185">Reference proteome</keyword>
<name>C6PSR1_9CLOT</name>
<dbReference type="AlphaFoldDB" id="C6PSR1"/>
<dbReference type="KEGG" id="cck:Ccar_12490"/>
<keyword evidence="1" id="KW-0472">Membrane</keyword>
<evidence type="ECO:0000313" key="2">
    <source>
        <dbReference type="EMBL" id="EET87740.1"/>
    </source>
</evidence>
<dbReference type="Proteomes" id="UP000004198">
    <property type="component" value="Unassembled WGS sequence"/>
</dbReference>
<keyword evidence="1" id="KW-1133">Transmembrane helix</keyword>
<evidence type="ECO:0000313" key="3">
    <source>
        <dbReference type="Proteomes" id="UP000004198"/>
    </source>
</evidence>
<keyword evidence="1" id="KW-0812">Transmembrane</keyword>
<dbReference type="EMBL" id="ACVI01000024">
    <property type="protein sequence ID" value="EET87740.1"/>
    <property type="molecule type" value="Genomic_DNA"/>
</dbReference>
<proteinExistence type="predicted"/>
<feature type="transmembrane region" description="Helical" evidence="1">
    <location>
        <begin position="20"/>
        <end position="44"/>
    </location>
</feature>